<protein>
    <submittedName>
        <fullName evidence="2">Transport protein</fullName>
    </submittedName>
</protein>
<dbReference type="PANTHER" id="PTHR36111:SF2">
    <property type="entry name" value="INNER MEMBRANE PROTEIN"/>
    <property type="match status" value="1"/>
</dbReference>
<feature type="transmembrane region" description="Helical" evidence="1">
    <location>
        <begin position="209"/>
        <end position="230"/>
    </location>
</feature>
<comment type="caution">
    <text evidence="2">The sequence shown here is derived from an EMBL/GenBank/DDBJ whole genome shotgun (WGS) entry which is preliminary data.</text>
</comment>
<gene>
    <name evidence="2" type="ORF">FD16_GL000359</name>
</gene>
<accession>A0A0R1WA84</accession>
<evidence type="ECO:0000313" key="2">
    <source>
        <dbReference type="EMBL" id="KRM11990.1"/>
    </source>
</evidence>
<feature type="transmembrane region" description="Helical" evidence="1">
    <location>
        <begin position="183"/>
        <end position="203"/>
    </location>
</feature>
<reference evidence="2 3" key="1">
    <citation type="journal article" date="2015" name="Genome Announc.">
        <title>Expanding the biotechnology potential of lactobacilli through comparative genomics of 213 strains and associated genera.</title>
        <authorList>
            <person name="Sun Z."/>
            <person name="Harris H.M."/>
            <person name="McCann A."/>
            <person name="Guo C."/>
            <person name="Argimon S."/>
            <person name="Zhang W."/>
            <person name="Yang X."/>
            <person name="Jeffery I.B."/>
            <person name="Cooney J.C."/>
            <person name="Kagawa T.F."/>
            <person name="Liu W."/>
            <person name="Song Y."/>
            <person name="Salvetti E."/>
            <person name="Wrobel A."/>
            <person name="Rasinkangas P."/>
            <person name="Parkhill J."/>
            <person name="Rea M.C."/>
            <person name="O'Sullivan O."/>
            <person name="Ritari J."/>
            <person name="Douillard F.P."/>
            <person name="Paul Ross R."/>
            <person name="Yang R."/>
            <person name="Briner A.E."/>
            <person name="Felis G.E."/>
            <person name="de Vos W.M."/>
            <person name="Barrangou R."/>
            <person name="Klaenhammer T.R."/>
            <person name="Caufield P.W."/>
            <person name="Cui Y."/>
            <person name="Zhang H."/>
            <person name="O'Toole P.W."/>
        </authorList>
    </citation>
    <scope>NUCLEOTIDE SEQUENCE [LARGE SCALE GENOMIC DNA]</scope>
    <source>
        <strain evidence="2 3">DSM 5007</strain>
    </source>
</reference>
<sequence>MAMIGTFFNTGMIICGSIIGSLFKRGLNEKYHQILMQALGLAVVLLGINTTVSHMGDSKYPVLFIVSLALGGVIGQLLNLEERFDRLLGHFSSPNSSNLAQGLSTAILLFCIGTLSIIGPIEAALKHNYTYLFTNGMLDGITSMVLASTFGIGIIVASLVLFCWQGGIYALSILMQGAISGDLITELSVVGGVLILASGINILKIAEIHTLNLLPALVMPAIIIPILHALGY</sequence>
<organism evidence="2 3">
    <name type="scientific">Paucilactobacillus suebicus DSM 5007 = KCTC 3549</name>
    <dbReference type="NCBI Taxonomy" id="1423807"/>
    <lineage>
        <taxon>Bacteria</taxon>
        <taxon>Bacillati</taxon>
        <taxon>Bacillota</taxon>
        <taxon>Bacilli</taxon>
        <taxon>Lactobacillales</taxon>
        <taxon>Lactobacillaceae</taxon>
        <taxon>Paucilactobacillus</taxon>
    </lineage>
</organism>
<evidence type="ECO:0000256" key="1">
    <source>
        <dbReference type="SAM" id="Phobius"/>
    </source>
</evidence>
<dbReference type="AlphaFoldDB" id="A0A0R1WA84"/>
<dbReference type="eggNOG" id="COG1811">
    <property type="taxonomic scope" value="Bacteria"/>
</dbReference>
<keyword evidence="1" id="KW-0472">Membrane</keyword>
<keyword evidence="1" id="KW-1133">Transmembrane helix</keyword>
<keyword evidence="1" id="KW-0812">Transmembrane</keyword>
<name>A0A0R1WA84_9LACO</name>
<dbReference type="Proteomes" id="UP000051820">
    <property type="component" value="Unassembled WGS sequence"/>
</dbReference>
<evidence type="ECO:0000313" key="3">
    <source>
        <dbReference type="Proteomes" id="UP000051820"/>
    </source>
</evidence>
<feature type="transmembrane region" description="Helical" evidence="1">
    <location>
        <begin position="141"/>
        <end position="171"/>
    </location>
</feature>
<feature type="transmembrane region" description="Helical" evidence="1">
    <location>
        <begin position="99"/>
        <end position="121"/>
    </location>
</feature>
<dbReference type="InterPro" id="IPR007563">
    <property type="entry name" value="DUF554"/>
</dbReference>
<keyword evidence="3" id="KW-1185">Reference proteome</keyword>
<feature type="transmembrane region" description="Helical" evidence="1">
    <location>
        <begin position="6"/>
        <end position="23"/>
    </location>
</feature>
<dbReference type="PANTHER" id="PTHR36111">
    <property type="entry name" value="INNER MEMBRANE PROTEIN-RELATED"/>
    <property type="match status" value="1"/>
</dbReference>
<dbReference type="Pfam" id="PF04474">
    <property type="entry name" value="DUF554"/>
    <property type="match status" value="1"/>
</dbReference>
<feature type="transmembrane region" description="Helical" evidence="1">
    <location>
        <begin position="60"/>
        <end position="78"/>
    </location>
</feature>
<dbReference type="EMBL" id="AZGF01000012">
    <property type="protein sequence ID" value="KRM11990.1"/>
    <property type="molecule type" value="Genomic_DNA"/>
</dbReference>
<proteinExistence type="predicted"/>
<dbReference type="PATRIC" id="fig|1423807.3.peg.364"/>
<feature type="transmembrane region" description="Helical" evidence="1">
    <location>
        <begin position="35"/>
        <end position="54"/>
    </location>
</feature>